<dbReference type="GO" id="GO:0008270">
    <property type="term" value="F:zinc ion binding"/>
    <property type="evidence" value="ECO:0007669"/>
    <property type="project" value="UniProtKB-KW"/>
</dbReference>
<accession>A0A1I8Q2B1</accession>
<evidence type="ECO:0000256" key="4">
    <source>
        <dbReference type="ARBA" id="ARBA00022771"/>
    </source>
</evidence>
<dbReference type="Proteomes" id="UP000095300">
    <property type="component" value="Unassembled WGS sequence"/>
</dbReference>
<proteinExistence type="predicted"/>
<dbReference type="InterPro" id="IPR036236">
    <property type="entry name" value="Znf_C2H2_sf"/>
</dbReference>
<gene>
    <name evidence="9" type="primary">106082047</name>
</gene>
<evidence type="ECO:0000259" key="8">
    <source>
        <dbReference type="PROSITE" id="PS50157"/>
    </source>
</evidence>
<evidence type="ECO:0000256" key="3">
    <source>
        <dbReference type="ARBA" id="ARBA00022737"/>
    </source>
</evidence>
<dbReference type="PANTHER" id="PTHR24406">
    <property type="entry name" value="TRANSCRIPTIONAL REPRESSOR CTCFL-RELATED"/>
    <property type="match status" value="1"/>
</dbReference>
<dbReference type="AlphaFoldDB" id="A0A1I8Q2B1"/>
<evidence type="ECO:0000313" key="10">
    <source>
        <dbReference type="Proteomes" id="UP000095300"/>
    </source>
</evidence>
<dbReference type="SMART" id="SM00868">
    <property type="entry name" value="zf-AD"/>
    <property type="match status" value="1"/>
</dbReference>
<feature type="domain" description="C2H2-type" evidence="8">
    <location>
        <begin position="250"/>
        <end position="273"/>
    </location>
</feature>
<dbReference type="OrthoDB" id="7852576at2759"/>
<evidence type="ECO:0000256" key="6">
    <source>
        <dbReference type="ARBA" id="ARBA00023242"/>
    </source>
</evidence>
<organism evidence="9 10">
    <name type="scientific">Stomoxys calcitrans</name>
    <name type="common">Stable fly</name>
    <name type="synonym">Conops calcitrans</name>
    <dbReference type="NCBI Taxonomy" id="35570"/>
    <lineage>
        <taxon>Eukaryota</taxon>
        <taxon>Metazoa</taxon>
        <taxon>Ecdysozoa</taxon>
        <taxon>Arthropoda</taxon>
        <taxon>Hexapoda</taxon>
        <taxon>Insecta</taxon>
        <taxon>Pterygota</taxon>
        <taxon>Neoptera</taxon>
        <taxon>Endopterygota</taxon>
        <taxon>Diptera</taxon>
        <taxon>Brachycera</taxon>
        <taxon>Muscomorpha</taxon>
        <taxon>Muscoidea</taxon>
        <taxon>Muscidae</taxon>
        <taxon>Stomoxys</taxon>
    </lineage>
</organism>
<evidence type="ECO:0000256" key="1">
    <source>
        <dbReference type="ARBA" id="ARBA00004123"/>
    </source>
</evidence>
<feature type="domain" description="C2H2-type" evidence="8">
    <location>
        <begin position="273"/>
        <end position="301"/>
    </location>
</feature>
<dbReference type="PROSITE" id="PS00028">
    <property type="entry name" value="ZINC_FINGER_C2H2_1"/>
    <property type="match status" value="3"/>
</dbReference>
<keyword evidence="3" id="KW-0677">Repeat</keyword>
<dbReference type="KEGG" id="scac:106082047"/>
<sequence length="367" mass="41990">MDNSGGIINIEDLYHACRVCFKKGVINILDSSLTMTNDNPEMENSPTVGTSNCENVLDLIDIFSNAMDIMELTDVFSFLCEQCLESLKFCHTFYEKLKDSNVMLKQLYNENLNACVEEEHLIEESENEIEEEELNFDNIIVPIGNQDIRHNEVELTIEEETPAALKSIVGNTPVHRTFDENSSLVVTQLVTSALESVRSNEQEYLEFNPIPNLLTVDCKAVEVKGLKQLESLRNPSSMDSPSASTTSPIYMCQYCPQAFTKADFLKTHVLKTHICNFCTQPFKLANDLYRHIRQSHTEHRCVVCQKIFSSTTNLRHHIKRVHHIHLPPKMSLLDFVETVQDERDVAVDYSPETYDSSIYFSNEDNFQ</sequence>
<keyword evidence="2" id="KW-0479">Metal-binding</keyword>
<reference evidence="9" key="1">
    <citation type="submission" date="2020-05" db="UniProtKB">
        <authorList>
            <consortium name="EnsemblMetazoa"/>
        </authorList>
    </citation>
    <scope>IDENTIFICATION</scope>
    <source>
        <strain evidence="9">USDA</strain>
    </source>
</reference>
<dbReference type="InterPro" id="IPR050888">
    <property type="entry name" value="ZnF_C2H2-type_TF"/>
</dbReference>
<dbReference type="SUPFAM" id="SSF57667">
    <property type="entry name" value="beta-beta-alpha zinc fingers"/>
    <property type="match status" value="1"/>
</dbReference>
<keyword evidence="6" id="KW-0539">Nucleus</keyword>
<keyword evidence="4 7" id="KW-0863">Zinc-finger</keyword>
<dbReference type="Gene3D" id="3.30.160.60">
    <property type="entry name" value="Classic Zinc Finger"/>
    <property type="match status" value="2"/>
</dbReference>
<dbReference type="SMART" id="SM00355">
    <property type="entry name" value="ZnF_C2H2"/>
    <property type="match status" value="3"/>
</dbReference>
<dbReference type="InterPro" id="IPR012934">
    <property type="entry name" value="Znf_AD"/>
</dbReference>
<keyword evidence="10" id="KW-1185">Reference proteome</keyword>
<evidence type="ECO:0000256" key="7">
    <source>
        <dbReference type="PROSITE-ProRule" id="PRU00042"/>
    </source>
</evidence>
<dbReference type="PROSITE" id="PS50157">
    <property type="entry name" value="ZINC_FINGER_C2H2_2"/>
    <property type="match status" value="3"/>
</dbReference>
<keyword evidence="5" id="KW-0862">Zinc</keyword>
<dbReference type="InterPro" id="IPR013087">
    <property type="entry name" value="Znf_C2H2_type"/>
</dbReference>
<evidence type="ECO:0000256" key="2">
    <source>
        <dbReference type="ARBA" id="ARBA00022723"/>
    </source>
</evidence>
<dbReference type="Pfam" id="PF00096">
    <property type="entry name" value="zf-C2H2"/>
    <property type="match status" value="2"/>
</dbReference>
<comment type="subcellular location">
    <subcellularLocation>
        <location evidence="1">Nucleus</location>
    </subcellularLocation>
</comment>
<dbReference type="VEuPathDB" id="VectorBase:SCAU013190"/>
<dbReference type="STRING" id="35570.A0A1I8Q2B1"/>
<dbReference type="GO" id="GO:0005634">
    <property type="term" value="C:nucleus"/>
    <property type="evidence" value="ECO:0007669"/>
    <property type="project" value="UniProtKB-SubCell"/>
</dbReference>
<evidence type="ECO:0000256" key="5">
    <source>
        <dbReference type="ARBA" id="ARBA00022833"/>
    </source>
</evidence>
<evidence type="ECO:0000313" key="9">
    <source>
        <dbReference type="EnsemblMetazoa" id="SCAU013190-PA"/>
    </source>
</evidence>
<dbReference type="EnsemblMetazoa" id="SCAU013190-RA">
    <property type="protein sequence ID" value="SCAU013190-PA"/>
    <property type="gene ID" value="SCAU013190"/>
</dbReference>
<protein>
    <recommendedName>
        <fullName evidence="8">C2H2-type domain-containing protein</fullName>
    </recommendedName>
</protein>
<feature type="domain" description="C2H2-type" evidence="8">
    <location>
        <begin position="299"/>
        <end position="327"/>
    </location>
</feature>
<name>A0A1I8Q2B1_STOCA</name>